<dbReference type="AlphaFoldDB" id="A0A7R8WNP9"/>
<gene>
    <name evidence="2" type="ORF">CTOB1V02_LOCUS9808</name>
</gene>
<name>A0A7R8WNP9_9CRUS</name>
<feature type="non-terminal residue" evidence="2">
    <location>
        <position position="196"/>
    </location>
</feature>
<feature type="compositionally biased region" description="Basic and acidic residues" evidence="1">
    <location>
        <begin position="89"/>
        <end position="110"/>
    </location>
</feature>
<reference evidence="2" key="1">
    <citation type="submission" date="2020-11" db="EMBL/GenBank/DDBJ databases">
        <authorList>
            <person name="Tran Van P."/>
        </authorList>
    </citation>
    <scope>NUCLEOTIDE SEQUENCE</scope>
</reference>
<accession>A0A7R8WNP9</accession>
<protein>
    <submittedName>
        <fullName evidence="2">Uncharacterized protein</fullName>
    </submittedName>
</protein>
<evidence type="ECO:0000256" key="1">
    <source>
        <dbReference type="SAM" id="MobiDB-lite"/>
    </source>
</evidence>
<sequence>MGITILDMAGNNPHSRIGTSPYGSVAGVRHWLRDHLSTGGAMPGAESMEGELEHICDAEDVCVAGKLESVERIRGAQKMIVLSEDDSDERVKKPEEPLESGVEKMPIESSKKDAGALLVEESKGDVVASLVQESKRDVVASLVQESKRDVMAAAVAESTVTVSGERSVAAKAAEEVAASLVSKADEAASLIAKEES</sequence>
<feature type="region of interest" description="Disordered" evidence="1">
    <location>
        <begin position="85"/>
        <end position="110"/>
    </location>
</feature>
<evidence type="ECO:0000313" key="2">
    <source>
        <dbReference type="EMBL" id="CAD7231965.1"/>
    </source>
</evidence>
<proteinExistence type="predicted"/>
<organism evidence="2">
    <name type="scientific">Cyprideis torosa</name>
    <dbReference type="NCBI Taxonomy" id="163714"/>
    <lineage>
        <taxon>Eukaryota</taxon>
        <taxon>Metazoa</taxon>
        <taxon>Ecdysozoa</taxon>
        <taxon>Arthropoda</taxon>
        <taxon>Crustacea</taxon>
        <taxon>Oligostraca</taxon>
        <taxon>Ostracoda</taxon>
        <taxon>Podocopa</taxon>
        <taxon>Podocopida</taxon>
        <taxon>Cytherocopina</taxon>
        <taxon>Cytheroidea</taxon>
        <taxon>Cytherideidae</taxon>
        <taxon>Cyprideis</taxon>
    </lineage>
</organism>
<dbReference type="EMBL" id="OB664067">
    <property type="protein sequence ID" value="CAD7231965.1"/>
    <property type="molecule type" value="Genomic_DNA"/>
</dbReference>